<evidence type="ECO:0000313" key="1">
    <source>
        <dbReference type="EMBL" id="KAH6922956.1"/>
    </source>
</evidence>
<sequence>MAGAGLVVSSEWTPALDRSWRAFRLDYHGLVIGEVHAARRRRIGRRSPELAGGRFGGRFGKGRAALSRRCR</sequence>
<accession>A0ACB7RMQ8</accession>
<dbReference type="Proteomes" id="UP000821845">
    <property type="component" value="Chromosome 9"/>
</dbReference>
<comment type="caution">
    <text evidence="1">The sequence shown here is derived from an EMBL/GenBank/DDBJ whole genome shotgun (WGS) entry which is preliminary data.</text>
</comment>
<evidence type="ECO:0000313" key="2">
    <source>
        <dbReference type="Proteomes" id="UP000821845"/>
    </source>
</evidence>
<organism evidence="1 2">
    <name type="scientific">Hyalomma asiaticum</name>
    <name type="common">Tick</name>
    <dbReference type="NCBI Taxonomy" id="266040"/>
    <lineage>
        <taxon>Eukaryota</taxon>
        <taxon>Metazoa</taxon>
        <taxon>Ecdysozoa</taxon>
        <taxon>Arthropoda</taxon>
        <taxon>Chelicerata</taxon>
        <taxon>Arachnida</taxon>
        <taxon>Acari</taxon>
        <taxon>Parasitiformes</taxon>
        <taxon>Ixodida</taxon>
        <taxon>Ixodoidea</taxon>
        <taxon>Ixodidae</taxon>
        <taxon>Hyalomminae</taxon>
        <taxon>Hyalomma</taxon>
    </lineage>
</organism>
<keyword evidence="2" id="KW-1185">Reference proteome</keyword>
<proteinExistence type="predicted"/>
<gene>
    <name evidence="1" type="ORF">HPB50_020318</name>
</gene>
<reference evidence="1" key="1">
    <citation type="submission" date="2020-05" db="EMBL/GenBank/DDBJ databases">
        <title>Large-scale comparative analyses of tick genomes elucidate their genetic diversity and vector capacities.</title>
        <authorList>
            <person name="Jia N."/>
            <person name="Wang J."/>
            <person name="Shi W."/>
            <person name="Du L."/>
            <person name="Sun Y."/>
            <person name="Zhan W."/>
            <person name="Jiang J."/>
            <person name="Wang Q."/>
            <person name="Zhang B."/>
            <person name="Ji P."/>
            <person name="Sakyi L.B."/>
            <person name="Cui X."/>
            <person name="Yuan T."/>
            <person name="Jiang B."/>
            <person name="Yang W."/>
            <person name="Lam T.T.-Y."/>
            <person name="Chang Q."/>
            <person name="Ding S."/>
            <person name="Wang X."/>
            <person name="Zhu J."/>
            <person name="Ruan X."/>
            <person name="Zhao L."/>
            <person name="Wei J."/>
            <person name="Que T."/>
            <person name="Du C."/>
            <person name="Cheng J."/>
            <person name="Dai P."/>
            <person name="Han X."/>
            <person name="Huang E."/>
            <person name="Gao Y."/>
            <person name="Liu J."/>
            <person name="Shao H."/>
            <person name="Ye R."/>
            <person name="Li L."/>
            <person name="Wei W."/>
            <person name="Wang X."/>
            <person name="Wang C."/>
            <person name="Yang T."/>
            <person name="Huo Q."/>
            <person name="Li W."/>
            <person name="Guo W."/>
            <person name="Chen H."/>
            <person name="Zhou L."/>
            <person name="Ni X."/>
            <person name="Tian J."/>
            <person name="Zhou Y."/>
            <person name="Sheng Y."/>
            <person name="Liu T."/>
            <person name="Pan Y."/>
            <person name="Xia L."/>
            <person name="Li J."/>
            <person name="Zhao F."/>
            <person name="Cao W."/>
        </authorList>
    </citation>
    <scope>NUCLEOTIDE SEQUENCE</scope>
    <source>
        <strain evidence="1">Hyas-2018</strain>
    </source>
</reference>
<dbReference type="EMBL" id="CM023489">
    <property type="protein sequence ID" value="KAH6922956.1"/>
    <property type="molecule type" value="Genomic_DNA"/>
</dbReference>
<protein>
    <submittedName>
        <fullName evidence="1">Uncharacterized protein</fullName>
    </submittedName>
</protein>
<name>A0ACB7RMQ8_HYAAI</name>